<comment type="function">
    <text evidence="7">Catalyzes the transfer of the diacylglyceryl group from phosphatidylglycerol to the sulfhydryl group of the N-terminal cysteine of a prolipoprotein, the first step in the formation of mature lipoproteins.</text>
</comment>
<accession>F2NE80</accession>
<feature type="transmembrane region" description="Helical" evidence="7">
    <location>
        <begin position="13"/>
        <end position="32"/>
    </location>
</feature>
<name>F2NE80_DESAR</name>
<keyword evidence="4 7" id="KW-0812">Transmembrane</keyword>
<dbReference type="NCBIfam" id="TIGR00544">
    <property type="entry name" value="lgt"/>
    <property type="match status" value="1"/>
</dbReference>
<comment type="catalytic activity">
    <reaction evidence="7">
        <text>L-cysteinyl-[prolipoprotein] + a 1,2-diacyl-sn-glycero-3-phospho-(1'-sn-glycerol) = an S-1,2-diacyl-sn-glyceryl-L-cysteinyl-[prolipoprotein] + sn-glycerol 1-phosphate + H(+)</text>
        <dbReference type="Rhea" id="RHEA:56712"/>
        <dbReference type="Rhea" id="RHEA-COMP:14679"/>
        <dbReference type="Rhea" id="RHEA-COMP:14680"/>
        <dbReference type="ChEBI" id="CHEBI:15378"/>
        <dbReference type="ChEBI" id="CHEBI:29950"/>
        <dbReference type="ChEBI" id="CHEBI:57685"/>
        <dbReference type="ChEBI" id="CHEBI:64716"/>
        <dbReference type="ChEBI" id="CHEBI:140658"/>
        <dbReference type="EC" id="2.5.1.145"/>
    </reaction>
</comment>
<dbReference type="OrthoDB" id="871140at2"/>
<organism evidence="8 9">
    <name type="scientific">Desulfobacca acetoxidans (strain ATCC 700848 / DSM 11109 / ASRB2)</name>
    <dbReference type="NCBI Taxonomy" id="880072"/>
    <lineage>
        <taxon>Bacteria</taxon>
        <taxon>Pseudomonadati</taxon>
        <taxon>Thermodesulfobacteriota</taxon>
        <taxon>Desulfobaccia</taxon>
        <taxon>Desulfobaccales</taxon>
        <taxon>Desulfobaccaceae</taxon>
        <taxon>Desulfobacca</taxon>
    </lineage>
</organism>
<dbReference type="GO" id="GO:0008961">
    <property type="term" value="F:phosphatidylglycerol-prolipoprotein diacylglyceryl transferase activity"/>
    <property type="evidence" value="ECO:0007669"/>
    <property type="project" value="UniProtKB-UniRule"/>
</dbReference>
<evidence type="ECO:0000256" key="2">
    <source>
        <dbReference type="ARBA" id="ARBA00022475"/>
    </source>
</evidence>
<dbReference type="HAMAP" id="MF_01147">
    <property type="entry name" value="Lgt"/>
    <property type="match status" value="1"/>
</dbReference>
<dbReference type="eggNOG" id="COG0682">
    <property type="taxonomic scope" value="Bacteria"/>
</dbReference>
<keyword evidence="3 7" id="KW-0808">Transferase</keyword>
<evidence type="ECO:0000256" key="1">
    <source>
        <dbReference type="ARBA" id="ARBA00007150"/>
    </source>
</evidence>
<keyword evidence="2 7" id="KW-1003">Cell membrane</keyword>
<dbReference type="InterPro" id="IPR001640">
    <property type="entry name" value="Lgt"/>
</dbReference>
<feature type="transmembrane region" description="Helical" evidence="7">
    <location>
        <begin position="224"/>
        <end position="248"/>
    </location>
</feature>
<keyword evidence="8" id="KW-0449">Lipoprotein</keyword>
<dbReference type="HOGENOM" id="CLU_013386_1_2_7"/>
<proteinExistence type="inferred from homology"/>
<dbReference type="Pfam" id="PF01790">
    <property type="entry name" value="LGT"/>
    <property type="match status" value="1"/>
</dbReference>
<sequence length="258" mass="28795">MFPILYSFGPVRIFTYGFFLALAFIAALYVAGREAKRLGDSPEQIYDLGFYIVLAAIIGSRLLHVVLEWRYFASQPLDIFMLWKGGLAFQGGLILGVPVATFYIYRHRMPFWRTLDTLAVGTPLGQCIGRMGCFMAGCCYGKACSLPWGVTFNDPNTLARPQGVPLHPTQLYESLLTLGIFMVMLRLRHRQKFPGQLVGVYLLLAGAARFVVEFWRGDDRGPVLLWGMPSTQVIALGLMLAAVLFLGWRSRAVKVTAT</sequence>
<evidence type="ECO:0000256" key="3">
    <source>
        <dbReference type="ARBA" id="ARBA00022679"/>
    </source>
</evidence>
<protein>
    <recommendedName>
        <fullName evidence="7">Phosphatidylglycerol--prolipoprotein diacylglyceryl transferase</fullName>
        <ecNumber evidence="7">2.5.1.145</ecNumber>
    </recommendedName>
</protein>
<dbReference type="GO" id="GO:0042158">
    <property type="term" value="P:lipoprotein biosynthetic process"/>
    <property type="evidence" value="ECO:0007669"/>
    <property type="project" value="UniProtKB-UniRule"/>
</dbReference>
<dbReference type="Proteomes" id="UP000000483">
    <property type="component" value="Chromosome"/>
</dbReference>
<dbReference type="EC" id="2.5.1.145" evidence="7"/>
<reference evidence="9" key="2">
    <citation type="submission" date="2011-03" db="EMBL/GenBank/DDBJ databases">
        <title>The complete genome of Desulfobacca acetoxidans DSM 11109.</title>
        <authorList>
            <consortium name="US DOE Joint Genome Institute (JGI-PGF)"/>
            <person name="Lucas S."/>
            <person name="Copeland A."/>
            <person name="Lapidus A."/>
            <person name="Bruce D."/>
            <person name="Goodwin L."/>
            <person name="Pitluck S."/>
            <person name="Peters L."/>
            <person name="Kyrpides N."/>
            <person name="Mavromatis K."/>
            <person name="Ivanova N."/>
            <person name="Ovchinnikova G."/>
            <person name="Teshima H."/>
            <person name="Detter J.C."/>
            <person name="Han C."/>
            <person name="Land M."/>
            <person name="Hauser L."/>
            <person name="Markowitz V."/>
            <person name="Cheng J.-F."/>
            <person name="Hugenholtz P."/>
            <person name="Woyke T."/>
            <person name="Wu D."/>
            <person name="Spring S."/>
            <person name="Schueler E."/>
            <person name="Brambilla E."/>
            <person name="Klenk H.-P."/>
            <person name="Eisen J.A."/>
        </authorList>
    </citation>
    <scope>NUCLEOTIDE SEQUENCE [LARGE SCALE GENOMIC DNA]</scope>
    <source>
        <strain evidence="9">ATCC 700848 / DSM 11109 / ASRB2</strain>
    </source>
</reference>
<feature type="transmembrane region" description="Helical" evidence="7">
    <location>
        <begin position="44"/>
        <end position="67"/>
    </location>
</feature>
<keyword evidence="9" id="KW-1185">Reference proteome</keyword>
<evidence type="ECO:0000313" key="8">
    <source>
        <dbReference type="EMBL" id="AEB10710.1"/>
    </source>
</evidence>
<dbReference type="EMBL" id="CP002629">
    <property type="protein sequence ID" value="AEB10710.1"/>
    <property type="molecule type" value="Genomic_DNA"/>
</dbReference>
<dbReference type="GO" id="GO:0005886">
    <property type="term" value="C:plasma membrane"/>
    <property type="evidence" value="ECO:0007669"/>
    <property type="project" value="UniProtKB-SubCell"/>
</dbReference>
<keyword evidence="6 7" id="KW-0472">Membrane</keyword>
<keyword evidence="7" id="KW-0997">Cell inner membrane</keyword>
<comment type="similarity">
    <text evidence="1 7">Belongs to the Lgt family.</text>
</comment>
<reference evidence="8 9" key="1">
    <citation type="journal article" date="2011" name="Stand. Genomic Sci.">
        <title>Complete genome sequence of the acetate-degrading sulfate reducer Desulfobacca acetoxidans type strain (ASRB2).</title>
        <authorList>
            <person name="Goker M."/>
            <person name="Teshima H."/>
            <person name="Lapidus A."/>
            <person name="Nolan M."/>
            <person name="Lucas S."/>
            <person name="Hammon N."/>
            <person name="Deshpande S."/>
            <person name="Cheng J.F."/>
            <person name="Tapia R."/>
            <person name="Han C."/>
            <person name="Goodwin L."/>
            <person name="Pitluck S."/>
            <person name="Huntemann M."/>
            <person name="Liolios K."/>
            <person name="Ivanova N."/>
            <person name="Pagani I."/>
            <person name="Mavromatis K."/>
            <person name="Ovchinikova G."/>
            <person name="Pati A."/>
            <person name="Chen A."/>
            <person name="Palaniappan K."/>
            <person name="Land M."/>
            <person name="Hauser L."/>
            <person name="Brambilla E.M."/>
            <person name="Rohde M."/>
            <person name="Spring S."/>
            <person name="Detter J.C."/>
            <person name="Woyke T."/>
            <person name="Bristow J."/>
            <person name="Eisen J.A."/>
            <person name="Markowitz V."/>
            <person name="Hugenholtz P."/>
            <person name="Kyrpides N.C."/>
            <person name="Klenk H.P."/>
        </authorList>
    </citation>
    <scope>NUCLEOTIDE SEQUENCE [LARGE SCALE GENOMIC DNA]</scope>
    <source>
        <strain evidence="9">ATCC 700848 / DSM 11109 / ASRB2</strain>
    </source>
</reference>
<evidence type="ECO:0000256" key="7">
    <source>
        <dbReference type="HAMAP-Rule" id="MF_01147"/>
    </source>
</evidence>
<dbReference type="KEGG" id="dao:Desac_2910"/>
<feature type="transmembrane region" description="Helical" evidence="7">
    <location>
        <begin position="193"/>
        <end position="212"/>
    </location>
</feature>
<evidence type="ECO:0000256" key="6">
    <source>
        <dbReference type="ARBA" id="ARBA00023136"/>
    </source>
</evidence>
<evidence type="ECO:0000313" key="9">
    <source>
        <dbReference type="Proteomes" id="UP000000483"/>
    </source>
</evidence>
<keyword evidence="5 7" id="KW-1133">Transmembrane helix</keyword>
<dbReference type="PANTHER" id="PTHR30589">
    <property type="entry name" value="PROLIPOPROTEIN DIACYLGLYCERYL TRANSFERASE"/>
    <property type="match status" value="1"/>
</dbReference>
<dbReference type="AlphaFoldDB" id="F2NE80"/>
<evidence type="ECO:0000256" key="4">
    <source>
        <dbReference type="ARBA" id="ARBA00022692"/>
    </source>
</evidence>
<evidence type="ECO:0000256" key="5">
    <source>
        <dbReference type="ARBA" id="ARBA00022989"/>
    </source>
</evidence>
<dbReference type="PANTHER" id="PTHR30589:SF0">
    <property type="entry name" value="PHOSPHATIDYLGLYCEROL--PROLIPOPROTEIN DIACYLGLYCERYL TRANSFERASE"/>
    <property type="match status" value="1"/>
</dbReference>
<dbReference type="RefSeq" id="WP_013707819.1">
    <property type="nucleotide sequence ID" value="NC_015388.1"/>
</dbReference>
<feature type="transmembrane region" description="Helical" evidence="7">
    <location>
        <begin position="87"/>
        <end position="105"/>
    </location>
</feature>
<comment type="subcellular location">
    <subcellularLocation>
        <location evidence="7">Cell inner membrane</location>
        <topology evidence="7">Multi-pass membrane protein</topology>
    </subcellularLocation>
</comment>
<feature type="binding site" evidence="7">
    <location>
        <position position="130"/>
    </location>
    <ligand>
        <name>a 1,2-diacyl-sn-glycero-3-phospho-(1'-sn-glycerol)</name>
        <dbReference type="ChEBI" id="CHEBI:64716"/>
    </ligand>
</feature>
<dbReference type="UniPathway" id="UPA00664"/>
<comment type="pathway">
    <text evidence="7">Protein modification; lipoprotein biosynthesis (diacylglyceryl transfer).</text>
</comment>
<gene>
    <name evidence="7" type="primary">lgt</name>
    <name evidence="8" type="ordered locus">Desac_2910</name>
</gene>
<dbReference type="STRING" id="880072.Desac_2910"/>